<keyword evidence="1" id="KW-0812">Transmembrane</keyword>
<dbReference type="Proteomes" id="UP000198287">
    <property type="component" value="Unassembled WGS sequence"/>
</dbReference>
<feature type="transmembrane region" description="Helical" evidence="1">
    <location>
        <begin position="369"/>
        <end position="386"/>
    </location>
</feature>
<evidence type="ECO:0000256" key="1">
    <source>
        <dbReference type="SAM" id="Phobius"/>
    </source>
</evidence>
<evidence type="ECO:0000313" key="3">
    <source>
        <dbReference type="Proteomes" id="UP000198287"/>
    </source>
</evidence>
<sequence length="397" mass="44826">MYFFAASTNLVVHNWISRTTGTELLSNGVTLRNFEFIMVTDKPSIIQGFQTLYAPFDMITWQFFLYSFLALAFMMQLLSPKKQCYPRAIVASLGNKIFWILSNLLGQSDGILLIASRKTSILFPLLQCWYLGCMFLGNFYQGEVYSTLTAQQIPSLPRTMVELINSKFKILTLSSVNVSLNRNSIALMSSLQYHLKLMLDASEESSRSTLYLGALMKQITHLFMCESHGKCQSDSSFLYDSNGTAVNTKGTIAFMDFMERTEQIVNLMGISNTKLVLGNQEDVNLRMAVLTGIRNYVLPFINFASGQLHSSGLLERWKLLGNFRALYYDVGILFGTYNSEYFRRRRVNAKGPVVFNESKPVSVKVIENLVMVFGTLLFLGAVAFAVKQQGIERDGDD</sequence>
<evidence type="ECO:0000313" key="2">
    <source>
        <dbReference type="EMBL" id="OXA40993.1"/>
    </source>
</evidence>
<gene>
    <name evidence="2" type="ORF">Fcan01_24291</name>
</gene>
<keyword evidence="1" id="KW-1133">Transmembrane helix</keyword>
<protein>
    <submittedName>
        <fullName evidence="2">Uncharacterized protein</fullName>
    </submittedName>
</protein>
<name>A0A226D765_FOLCA</name>
<accession>A0A226D765</accession>
<dbReference type="AlphaFoldDB" id="A0A226D765"/>
<dbReference type="EMBL" id="LNIX01000031">
    <property type="protein sequence ID" value="OXA40993.1"/>
    <property type="molecule type" value="Genomic_DNA"/>
</dbReference>
<keyword evidence="1" id="KW-0472">Membrane</keyword>
<proteinExistence type="predicted"/>
<organism evidence="2 3">
    <name type="scientific">Folsomia candida</name>
    <name type="common">Springtail</name>
    <dbReference type="NCBI Taxonomy" id="158441"/>
    <lineage>
        <taxon>Eukaryota</taxon>
        <taxon>Metazoa</taxon>
        <taxon>Ecdysozoa</taxon>
        <taxon>Arthropoda</taxon>
        <taxon>Hexapoda</taxon>
        <taxon>Collembola</taxon>
        <taxon>Entomobryomorpha</taxon>
        <taxon>Isotomoidea</taxon>
        <taxon>Isotomidae</taxon>
        <taxon>Proisotominae</taxon>
        <taxon>Folsomia</taxon>
    </lineage>
</organism>
<comment type="caution">
    <text evidence="2">The sequence shown here is derived from an EMBL/GenBank/DDBJ whole genome shotgun (WGS) entry which is preliminary data.</text>
</comment>
<feature type="transmembrane region" description="Helical" evidence="1">
    <location>
        <begin position="59"/>
        <end position="78"/>
    </location>
</feature>
<reference evidence="2 3" key="1">
    <citation type="submission" date="2015-12" db="EMBL/GenBank/DDBJ databases">
        <title>The genome of Folsomia candida.</title>
        <authorList>
            <person name="Faddeeva A."/>
            <person name="Derks M.F."/>
            <person name="Anvar Y."/>
            <person name="Smit S."/>
            <person name="Van Straalen N."/>
            <person name="Roelofs D."/>
        </authorList>
    </citation>
    <scope>NUCLEOTIDE SEQUENCE [LARGE SCALE GENOMIC DNA]</scope>
    <source>
        <strain evidence="2 3">VU population</strain>
        <tissue evidence="2">Whole body</tissue>
    </source>
</reference>
<keyword evidence="3" id="KW-1185">Reference proteome</keyword>